<dbReference type="EMBL" id="JAVRRG010000073">
    <property type="protein sequence ID" value="KAK5089623.1"/>
    <property type="molecule type" value="Genomic_DNA"/>
</dbReference>
<comment type="caution">
    <text evidence="2">The sequence shown here is derived from an EMBL/GenBank/DDBJ whole genome shotgun (WGS) entry which is preliminary data.</text>
</comment>
<evidence type="ECO:0000313" key="2">
    <source>
        <dbReference type="EMBL" id="KAK5089623.1"/>
    </source>
</evidence>
<gene>
    <name evidence="2" type="ORF">LTR24_005991</name>
</gene>
<reference evidence="2 3" key="1">
    <citation type="submission" date="2023-08" db="EMBL/GenBank/DDBJ databases">
        <title>Black Yeasts Isolated from many extreme environments.</title>
        <authorList>
            <person name="Coleine C."/>
            <person name="Stajich J.E."/>
            <person name="Selbmann L."/>
        </authorList>
    </citation>
    <scope>NUCLEOTIDE SEQUENCE [LARGE SCALE GENOMIC DNA]</scope>
    <source>
        <strain evidence="2 3">CCFEE 5885</strain>
    </source>
</reference>
<feature type="domain" description="Clr5" evidence="1">
    <location>
        <begin position="15"/>
        <end position="68"/>
    </location>
</feature>
<protein>
    <recommendedName>
        <fullName evidence="1">Clr5 domain-containing protein</fullName>
    </recommendedName>
</protein>
<keyword evidence="3" id="KW-1185">Reference proteome</keyword>
<sequence>MAIPNAANARRAYPEETWEAMQPQIRKYYIDDGLSLAQTMKMMRQTHGFNATEKMYKTRFRRWEGFDKYIKDHTAFEVLSSNVLARSKTTTARPVIAGREITEEEARRHLKRKKVNTWSPPPRSLNDTMMDMDVLTSPDNEEHMPFYNGAMMPLTPTSFLEDAMIQKQGFVSQPTEEVVDEDIDMDEAGMEIDDPFASNGDPNTAMVVSTRQRSPSLLLIPGLSFTTESFLRNMSDFCDLTMSSFSSGYVQSGGDRRFNKLWDLFCTKATHMQNNKNDQALIARSEAQYTFSNMLHTGDPWLLLSLCLVINDNLSNKTRFEASTSFLSDLGTWASNSSGHHPITRLVSYLLETNDRGLTLLEGTVRMVTEKLNSTLGVHHELSLEISRLHSRILTEINMHTTADKLLSQDLAEIEQICGSDSLQNLLRKSSLARCRYMAKDFMGSLRLYQQILAAPLLQKDFLADIKYGAMYFVAKSNAQLGRYEVAINEARAALQFSLEKQGSDHYWANNAREMIKEFEMSNSRRIEVLSEG</sequence>
<dbReference type="PANTHER" id="PTHR38788">
    <property type="entry name" value="CLR5 DOMAIN-CONTAINING PROTEIN"/>
    <property type="match status" value="1"/>
</dbReference>
<dbReference type="Pfam" id="PF14420">
    <property type="entry name" value="Clr5"/>
    <property type="match status" value="1"/>
</dbReference>
<dbReference type="Proteomes" id="UP001345013">
    <property type="component" value="Unassembled WGS sequence"/>
</dbReference>
<evidence type="ECO:0000259" key="1">
    <source>
        <dbReference type="Pfam" id="PF14420"/>
    </source>
</evidence>
<dbReference type="PANTHER" id="PTHR38788:SF3">
    <property type="entry name" value="CLR5 DOMAIN-CONTAINING PROTEIN"/>
    <property type="match status" value="1"/>
</dbReference>
<dbReference type="InterPro" id="IPR025676">
    <property type="entry name" value="Clr5_dom"/>
</dbReference>
<accession>A0ABR0K8Z5</accession>
<organism evidence="2 3">
    <name type="scientific">Lithohypha guttulata</name>
    <dbReference type="NCBI Taxonomy" id="1690604"/>
    <lineage>
        <taxon>Eukaryota</taxon>
        <taxon>Fungi</taxon>
        <taxon>Dikarya</taxon>
        <taxon>Ascomycota</taxon>
        <taxon>Pezizomycotina</taxon>
        <taxon>Eurotiomycetes</taxon>
        <taxon>Chaetothyriomycetidae</taxon>
        <taxon>Chaetothyriales</taxon>
        <taxon>Trichomeriaceae</taxon>
        <taxon>Lithohypha</taxon>
    </lineage>
</organism>
<name>A0ABR0K8Z5_9EURO</name>
<evidence type="ECO:0000313" key="3">
    <source>
        <dbReference type="Proteomes" id="UP001345013"/>
    </source>
</evidence>
<proteinExistence type="predicted"/>